<reference evidence="4" key="1">
    <citation type="submission" date="2017-02" db="UniProtKB">
        <authorList>
            <consortium name="WormBaseParasite"/>
        </authorList>
    </citation>
    <scope>IDENTIFICATION</scope>
</reference>
<feature type="region of interest" description="Disordered" evidence="1">
    <location>
        <begin position="115"/>
        <end position="140"/>
    </location>
</feature>
<dbReference type="AlphaFoldDB" id="A0A0N5CWA1"/>
<evidence type="ECO:0000256" key="1">
    <source>
        <dbReference type="SAM" id="MobiDB-lite"/>
    </source>
</evidence>
<evidence type="ECO:0000313" key="2">
    <source>
        <dbReference type="EMBL" id="VDN01747.1"/>
    </source>
</evidence>
<name>A0A0N5CWA1_THECL</name>
<dbReference type="WBParaSite" id="TCLT_0000461701-mRNA-1">
    <property type="protein sequence ID" value="TCLT_0000461701-mRNA-1"/>
    <property type="gene ID" value="TCLT_0000461701"/>
</dbReference>
<gene>
    <name evidence="2" type="ORF">TCLT_LOCUS4606</name>
</gene>
<evidence type="ECO:0000313" key="4">
    <source>
        <dbReference type="WBParaSite" id="TCLT_0000461701-mRNA-1"/>
    </source>
</evidence>
<keyword evidence="3" id="KW-1185">Reference proteome</keyword>
<protein>
    <submittedName>
        <fullName evidence="4">PCI domain-containing protein</fullName>
    </submittedName>
</protein>
<dbReference type="EMBL" id="UYYF01004295">
    <property type="protein sequence ID" value="VDN01747.1"/>
    <property type="molecule type" value="Genomic_DNA"/>
</dbReference>
<dbReference type="Proteomes" id="UP000276776">
    <property type="component" value="Unassembled WGS sequence"/>
</dbReference>
<evidence type="ECO:0000313" key="3">
    <source>
        <dbReference type="Proteomes" id="UP000276776"/>
    </source>
</evidence>
<sequence length="382" mass="43593">MAQQVVCIRLQNPVPSVLYSVPESATTDFKDYSDEVLSEADKLIIDNFILDSDSGESEPKDLSDKTNKSKTMVELLTNKNESELPSTNSTTGLHTISILSELSLYPIVKVKKLKPNRRNEESSPAKQPVMQKELTPDQKNEQSLIQEVLKRYLSPDLYEWYIEKKSIHNDLMNPKASTSSQAKIQTSQNLEDDSVLKEALRTISFVGSYKIVAQYFGLPSGEYLHLQTIKASLYFYELENAAKIAIRECGKRIVNISDLPDTNASFVNIYDRYEPCSKPMLTAYSLFLQGNDLLQISEMLLIHPIYLQLIIKFHELTQEEYLITELSENIKAQLNPEYVSTNISLAISQRKIGEESNEERQERLSRSGYGLRTCAKKSYREY</sequence>
<accession>A0A0N5CWA1</accession>
<proteinExistence type="predicted"/>
<organism evidence="4">
    <name type="scientific">Thelazia callipaeda</name>
    <name type="common">Oriental eyeworm</name>
    <name type="synonym">Parasitic nematode</name>
    <dbReference type="NCBI Taxonomy" id="103827"/>
    <lineage>
        <taxon>Eukaryota</taxon>
        <taxon>Metazoa</taxon>
        <taxon>Ecdysozoa</taxon>
        <taxon>Nematoda</taxon>
        <taxon>Chromadorea</taxon>
        <taxon>Rhabditida</taxon>
        <taxon>Spirurina</taxon>
        <taxon>Spiruromorpha</taxon>
        <taxon>Thelazioidea</taxon>
        <taxon>Thelaziidae</taxon>
        <taxon>Thelazia</taxon>
    </lineage>
</organism>
<reference evidence="2 3" key="2">
    <citation type="submission" date="2018-11" db="EMBL/GenBank/DDBJ databases">
        <authorList>
            <consortium name="Pathogen Informatics"/>
        </authorList>
    </citation>
    <scope>NUCLEOTIDE SEQUENCE [LARGE SCALE GENOMIC DNA]</scope>
</reference>